<comment type="caution">
    <text evidence="2">The sequence shown here is derived from an EMBL/GenBank/DDBJ whole genome shotgun (WGS) entry which is preliminary data.</text>
</comment>
<name>A0A9D3RR91_ANGAN</name>
<sequence>MEGRKEGRRDGGRERCAREEGEKGRRGEEGDCKDREVDLQTPLRVMVMAFDSDLFRYHQLSVTFIHTFTDLHTPMPSFAQMHILTFVLRKNTHLHRNTQTCMHTHTHTHTLSVCYAKTHAYRNT</sequence>
<organism evidence="2 3">
    <name type="scientific">Anguilla anguilla</name>
    <name type="common">European freshwater eel</name>
    <name type="synonym">Muraena anguilla</name>
    <dbReference type="NCBI Taxonomy" id="7936"/>
    <lineage>
        <taxon>Eukaryota</taxon>
        <taxon>Metazoa</taxon>
        <taxon>Chordata</taxon>
        <taxon>Craniata</taxon>
        <taxon>Vertebrata</taxon>
        <taxon>Euteleostomi</taxon>
        <taxon>Actinopterygii</taxon>
        <taxon>Neopterygii</taxon>
        <taxon>Teleostei</taxon>
        <taxon>Anguilliformes</taxon>
        <taxon>Anguillidae</taxon>
        <taxon>Anguilla</taxon>
    </lineage>
</organism>
<accession>A0A9D3RR91</accession>
<proteinExistence type="predicted"/>
<dbReference type="EMBL" id="JAFIRN010000013">
    <property type="protein sequence ID" value="KAG5836787.1"/>
    <property type="molecule type" value="Genomic_DNA"/>
</dbReference>
<evidence type="ECO:0000313" key="3">
    <source>
        <dbReference type="Proteomes" id="UP001044222"/>
    </source>
</evidence>
<dbReference type="Proteomes" id="UP001044222">
    <property type="component" value="Chromosome 13"/>
</dbReference>
<gene>
    <name evidence="2" type="ORF">ANANG_G00232310</name>
</gene>
<protein>
    <submittedName>
        <fullName evidence="2">Uncharacterized protein</fullName>
    </submittedName>
</protein>
<evidence type="ECO:0000313" key="2">
    <source>
        <dbReference type="EMBL" id="KAG5836787.1"/>
    </source>
</evidence>
<evidence type="ECO:0000256" key="1">
    <source>
        <dbReference type="SAM" id="MobiDB-lite"/>
    </source>
</evidence>
<keyword evidence="3" id="KW-1185">Reference proteome</keyword>
<dbReference type="AlphaFoldDB" id="A0A9D3RR91"/>
<feature type="region of interest" description="Disordered" evidence="1">
    <location>
        <begin position="1"/>
        <end position="33"/>
    </location>
</feature>
<reference evidence="2" key="1">
    <citation type="submission" date="2021-01" db="EMBL/GenBank/DDBJ databases">
        <title>A chromosome-scale assembly of European eel, Anguilla anguilla.</title>
        <authorList>
            <person name="Henkel C."/>
            <person name="Jong-Raadsen S.A."/>
            <person name="Dufour S."/>
            <person name="Weltzien F.-A."/>
            <person name="Palstra A.P."/>
            <person name="Pelster B."/>
            <person name="Spaink H.P."/>
            <person name="Van Den Thillart G.E."/>
            <person name="Jansen H."/>
            <person name="Zahm M."/>
            <person name="Klopp C."/>
            <person name="Cedric C."/>
            <person name="Louis A."/>
            <person name="Berthelot C."/>
            <person name="Parey E."/>
            <person name="Roest Crollius H."/>
            <person name="Montfort J."/>
            <person name="Robinson-Rechavi M."/>
            <person name="Bucao C."/>
            <person name="Bouchez O."/>
            <person name="Gislard M."/>
            <person name="Lluch J."/>
            <person name="Milhes M."/>
            <person name="Lampietro C."/>
            <person name="Lopez Roques C."/>
            <person name="Donnadieu C."/>
            <person name="Braasch I."/>
            <person name="Desvignes T."/>
            <person name="Postlethwait J."/>
            <person name="Bobe J."/>
            <person name="Guiguen Y."/>
            <person name="Dirks R."/>
        </authorList>
    </citation>
    <scope>NUCLEOTIDE SEQUENCE</scope>
    <source>
        <strain evidence="2">Tag_6206</strain>
        <tissue evidence="2">Liver</tissue>
    </source>
</reference>